<evidence type="ECO:0000256" key="3">
    <source>
        <dbReference type="SAM" id="SignalP"/>
    </source>
</evidence>
<accession>A0AAW9AFI5</accession>
<dbReference type="PANTHER" id="PTHR30023:SF0">
    <property type="entry name" value="PENICILLIN-SENSITIVE CARBOXYPEPTIDASE A"/>
    <property type="match status" value="1"/>
</dbReference>
<feature type="chain" id="PRO_5043835709" evidence="3">
    <location>
        <begin position="28"/>
        <end position="515"/>
    </location>
</feature>
<dbReference type="Proteomes" id="UP001271648">
    <property type="component" value="Unassembled WGS sequence"/>
</dbReference>
<dbReference type="PANTHER" id="PTHR30023">
    <property type="entry name" value="D-ALANYL-D-ALANINE CARBOXYPEPTIDASE"/>
    <property type="match status" value="1"/>
</dbReference>
<dbReference type="GO" id="GO:0006508">
    <property type="term" value="P:proteolysis"/>
    <property type="evidence" value="ECO:0007669"/>
    <property type="project" value="InterPro"/>
</dbReference>
<keyword evidence="5" id="KW-1185">Reference proteome</keyword>
<keyword evidence="2 4" id="KW-0378">Hydrolase</keyword>
<reference evidence="4 5" key="1">
    <citation type="submission" date="2023-06" db="EMBL/GenBank/DDBJ databases">
        <title>Sporosarcina sp. nov., isolated from Korean traditional fermented seafood 'Jeotgal'.</title>
        <authorList>
            <person name="Yang A.I."/>
            <person name="Shin N.-R."/>
        </authorList>
    </citation>
    <scope>NUCLEOTIDE SEQUENCE [LARGE SCALE GENOMIC DNA]</scope>
    <source>
        <strain evidence="4 5">KCTC43456</strain>
    </source>
</reference>
<dbReference type="InterPro" id="IPR000667">
    <property type="entry name" value="Peptidase_S13"/>
</dbReference>
<dbReference type="Gene3D" id="3.50.80.20">
    <property type="entry name" value="D-Ala-D-Ala carboxypeptidase C, peptidase S13"/>
    <property type="match status" value="1"/>
</dbReference>
<evidence type="ECO:0000313" key="4">
    <source>
        <dbReference type="EMBL" id="MDW0117948.1"/>
    </source>
</evidence>
<dbReference type="Pfam" id="PF02113">
    <property type="entry name" value="Peptidase_S13"/>
    <property type="match status" value="1"/>
</dbReference>
<feature type="signal peptide" evidence="3">
    <location>
        <begin position="1"/>
        <end position="27"/>
    </location>
</feature>
<dbReference type="EMBL" id="JAUBDJ010000009">
    <property type="protein sequence ID" value="MDW0117948.1"/>
    <property type="molecule type" value="Genomic_DNA"/>
</dbReference>
<dbReference type="GO" id="GO:0000270">
    <property type="term" value="P:peptidoglycan metabolic process"/>
    <property type="evidence" value="ECO:0007669"/>
    <property type="project" value="TreeGrafter"/>
</dbReference>
<dbReference type="Gene3D" id="3.40.710.10">
    <property type="entry name" value="DD-peptidase/beta-lactamase superfamily"/>
    <property type="match status" value="1"/>
</dbReference>
<dbReference type="SUPFAM" id="SSF56601">
    <property type="entry name" value="beta-lactamase/transpeptidase-like"/>
    <property type="match status" value="1"/>
</dbReference>
<name>A0AAW9AFI5_9BACL</name>
<dbReference type="NCBIfam" id="TIGR00666">
    <property type="entry name" value="PBP4"/>
    <property type="match status" value="1"/>
</dbReference>
<comment type="similarity">
    <text evidence="1">Belongs to the peptidase S13 family.</text>
</comment>
<dbReference type="AlphaFoldDB" id="A0AAW9AFI5"/>
<keyword evidence="4" id="KW-0645">Protease</keyword>
<proteinExistence type="inferred from homology"/>
<comment type="caution">
    <text evidence="4">The sequence shown here is derived from an EMBL/GenBank/DDBJ whole genome shotgun (WGS) entry which is preliminary data.</text>
</comment>
<organism evidence="4 5">
    <name type="scientific">Sporosarcina thermotolerans</name>
    <dbReference type="NCBI Taxonomy" id="633404"/>
    <lineage>
        <taxon>Bacteria</taxon>
        <taxon>Bacillati</taxon>
        <taxon>Bacillota</taxon>
        <taxon>Bacilli</taxon>
        <taxon>Bacillales</taxon>
        <taxon>Caryophanaceae</taxon>
        <taxon>Sporosarcina</taxon>
    </lineage>
</organism>
<dbReference type="RefSeq" id="WP_317941020.1">
    <property type="nucleotide sequence ID" value="NZ_JAUBDJ010000009.1"/>
</dbReference>
<evidence type="ECO:0000256" key="1">
    <source>
        <dbReference type="ARBA" id="ARBA00006096"/>
    </source>
</evidence>
<dbReference type="EC" id="3.4.16.4" evidence="4"/>
<sequence length="515" mass="55935">MIKNSVLKKSFLALSIMLIAIFPVTHRTPIQPIAASKEIIYVASIEKSALNKDKSTLNEDLGQKINTILENPKLQGAIAGVSIRKADGEVLYSHFGDIRLRPASNMKLLTGATAMDILGPGYQFMTDVLTDGQVKGAVLHGNLYLRGKGDPTLLKRDLDQFARELKAKGINNINGSLIADDSWYDDVRYSQDLNWSDEHSYVGAQVSALTLSPNEDYDAGTVIVDAHPNNKVGSPPKVTLNPNNSYLEIVNKANTVARGQSKSITIEREHGTNRIFIEGNMPLGGTVSRSWVAVWEPTMYVLNVFQQSLEAEGIRFVGGMKSGFTPENATILTSKKSMPLKDLFIPFMKLSNNGHGELLVKEMGKVQRGEGSWDAGLSVMKEKLKDFGVNTDTVVLRDGSGMSHKNLISADELTTLLGNIQTKSWFPAFEASLPIAGIPERMIGGTLRNRMGDGLTAGNVKAKTGTITGVSTLSGYVTAKDGTVLIFSILINNYITGPVSPIEDAIITVLAEYEF</sequence>
<evidence type="ECO:0000256" key="2">
    <source>
        <dbReference type="ARBA" id="ARBA00022801"/>
    </source>
</evidence>
<protein>
    <submittedName>
        <fullName evidence="4">D-alanyl-D-alanine carboxypeptidase/D-alanyl-D-alanine-endopeptidase</fullName>
        <ecNumber evidence="4">3.4.16.4</ecNumber>
    </submittedName>
</protein>
<evidence type="ECO:0000313" key="5">
    <source>
        <dbReference type="Proteomes" id="UP001271648"/>
    </source>
</evidence>
<dbReference type="PRINTS" id="PR00922">
    <property type="entry name" value="DADACBPTASE3"/>
</dbReference>
<keyword evidence="4" id="KW-0121">Carboxypeptidase</keyword>
<dbReference type="InterPro" id="IPR012338">
    <property type="entry name" value="Beta-lactam/transpept-like"/>
</dbReference>
<dbReference type="GO" id="GO:0009002">
    <property type="term" value="F:serine-type D-Ala-D-Ala carboxypeptidase activity"/>
    <property type="evidence" value="ECO:0007669"/>
    <property type="project" value="UniProtKB-EC"/>
</dbReference>
<gene>
    <name evidence="4" type="primary">dacB</name>
    <name evidence="4" type="ORF">QTL97_13470</name>
</gene>
<keyword evidence="3" id="KW-0732">Signal</keyword>